<sequence length="211" mass="24502">MKKIDVFIIFNTLLFLFLCIFRYYARFIEYRGSAHVEEFFIYAIFILIGIVALWWVFRNYEFNSLLLLLVQCGILMHFSGAFIQIEGSRLYDAYIFNIRYDKYVHFINAFSISILISRLFHIQHIALTRVNRIFVVLVVMGLGALVEIVEYLVVLTVPHHGVGGYDNNMQDLIANFLGSCSFAFLHSLAHKHRSNKATPYIIITPTTIQSD</sequence>
<proteinExistence type="predicted"/>
<feature type="transmembrane region" description="Helical" evidence="1">
    <location>
        <begin position="133"/>
        <end position="152"/>
    </location>
</feature>
<evidence type="ECO:0000313" key="2">
    <source>
        <dbReference type="EMBL" id="MFC4788046.1"/>
    </source>
</evidence>
<dbReference type="InterPro" id="IPR014509">
    <property type="entry name" value="YjdF-like"/>
</dbReference>
<comment type="caution">
    <text evidence="2">The sequence shown here is derived from an EMBL/GenBank/DDBJ whole genome shotgun (WGS) entry which is preliminary data.</text>
</comment>
<gene>
    <name evidence="2" type="ORF">ACFO6X_03465</name>
</gene>
<protein>
    <submittedName>
        <fullName evidence="2">DUF2238 domain-containing protein</fullName>
    </submittedName>
</protein>
<dbReference type="Pfam" id="PF09997">
    <property type="entry name" value="DUF2238"/>
    <property type="match status" value="1"/>
</dbReference>
<keyword evidence="3" id="KW-1185">Reference proteome</keyword>
<keyword evidence="1" id="KW-0472">Membrane</keyword>
<feature type="transmembrane region" description="Helical" evidence="1">
    <location>
        <begin position="39"/>
        <end position="57"/>
    </location>
</feature>
<dbReference type="EMBL" id="JBHSHJ010000002">
    <property type="protein sequence ID" value="MFC4788046.1"/>
    <property type="molecule type" value="Genomic_DNA"/>
</dbReference>
<evidence type="ECO:0000256" key="1">
    <source>
        <dbReference type="SAM" id="Phobius"/>
    </source>
</evidence>
<organism evidence="2 3">
    <name type="scientific">Giesbergeria sinuosa</name>
    <dbReference type="NCBI Taxonomy" id="80883"/>
    <lineage>
        <taxon>Bacteria</taxon>
        <taxon>Pseudomonadati</taxon>
        <taxon>Pseudomonadota</taxon>
        <taxon>Betaproteobacteria</taxon>
        <taxon>Burkholderiales</taxon>
        <taxon>Comamonadaceae</taxon>
        <taxon>Giesbergeria</taxon>
    </lineage>
</organism>
<keyword evidence="1" id="KW-0812">Transmembrane</keyword>
<accession>A0ABV9QAE3</accession>
<evidence type="ECO:0000313" key="3">
    <source>
        <dbReference type="Proteomes" id="UP001596001"/>
    </source>
</evidence>
<name>A0ABV9QAE3_9BURK</name>
<dbReference type="Proteomes" id="UP001596001">
    <property type="component" value="Unassembled WGS sequence"/>
</dbReference>
<feature type="transmembrane region" description="Helical" evidence="1">
    <location>
        <begin position="64"/>
        <end position="83"/>
    </location>
</feature>
<keyword evidence="1" id="KW-1133">Transmembrane helix</keyword>
<reference evidence="3" key="1">
    <citation type="journal article" date="2019" name="Int. J. Syst. Evol. Microbiol.">
        <title>The Global Catalogue of Microorganisms (GCM) 10K type strain sequencing project: providing services to taxonomists for standard genome sequencing and annotation.</title>
        <authorList>
            <consortium name="The Broad Institute Genomics Platform"/>
            <consortium name="The Broad Institute Genome Sequencing Center for Infectious Disease"/>
            <person name="Wu L."/>
            <person name="Ma J."/>
        </authorList>
    </citation>
    <scope>NUCLEOTIDE SEQUENCE [LARGE SCALE GENOMIC DNA]</scope>
    <source>
        <strain evidence="3">CCUG 49452</strain>
    </source>
</reference>
<dbReference type="RefSeq" id="WP_382430091.1">
    <property type="nucleotide sequence ID" value="NZ_JBHSHJ010000002.1"/>
</dbReference>
<feature type="transmembrane region" description="Helical" evidence="1">
    <location>
        <begin position="7"/>
        <end position="27"/>
    </location>
</feature>
<feature type="transmembrane region" description="Helical" evidence="1">
    <location>
        <begin position="172"/>
        <end position="189"/>
    </location>
</feature>
<feature type="transmembrane region" description="Helical" evidence="1">
    <location>
        <begin position="103"/>
        <end position="121"/>
    </location>
</feature>